<proteinExistence type="predicted"/>
<gene>
    <name evidence="1" type="ORF">KL86DES1_20836</name>
</gene>
<sequence length="201" mass="22086">MWSAAAGLLLRPVWLAALTRRSGRVTVLAPGLLSFRLSAASRETAGAQCCYLKKFCLLLLAGIKDTPMFDHPELRYLTDAKGNVEAVQLSLKLWQLIEPKVAAQLKASEAPAPLVQAEGPLKSFEQLQQFWDFKYPYSPAVDCPYCGAKTADWRTDPAQPFILTNANIGGLLVFLCKGCGTSVRQKHFRDHVAVEHSTPKG</sequence>
<evidence type="ECO:0000313" key="1">
    <source>
        <dbReference type="EMBL" id="SCM72784.1"/>
    </source>
</evidence>
<organism evidence="1">
    <name type="scientific">uncultured Desulfovibrio sp</name>
    <dbReference type="NCBI Taxonomy" id="167968"/>
    <lineage>
        <taxon>Bacteria</taxon>
        <taxon>Pseudomonadati</taxon>
        <taxon>Thermodesulfobacteriota</taxon>
        <taxon>Desulfovibrionia</taxon>
        <taxon>Desulfovibrionales</taxon>
        <taxon>Desulfovibrionaceae</taxon>
        <taxon>Desulfovibrio</taxon>
        <taxon>environmental samples</taxon>
    </lineage>
</organism>
<reference evidence="1" key="1">
    <citation type="submission" date="2016-08" db="EMBL/GenBank/DDBJ databases">
        <authorList>
            <person name="Seilhamer J.J."/>
        </authorList>
    </citation>
    <scope>NUCLEOTIDE SEQUENCE</scope>
    <source>
        <strain evidence="1">86-1</strain>
    </source>
</reference>
<protein>
    <submittedName>
        <fullName evidence="1">Uncharacterized protein</fullName>
    </submittedName>
</protein>
<dbReference type="AlphaFoldDB" id="A0A212L5D0"/>
<name>A0A212L5D0_9BACT</name>
<accession>A0A212L5D0</accession>
<dbReference type="EMBL" id="FMJC01000002">
    <property type="protein sequence ID" value="SCM72784.1"/>
    <property type="molecule type" value="Genomic_DNA"/>
</dbReference>